<gene>
    <name evidence="5" type="primary">csiR</name>
    <name evidence="5" type="ORF">KDW95_01000</name>
</gene>
<dbReference type="InterPro" id="IPR036388">
    <property type="entry name" value="WH-like_DNA-bd_sf"/>
</dbReference>
<dbReference type="SUPFAM" id="SSF48008">
    <property type="entry name" value="GntR ligand-binding domain-like"/>
    <property type="match status" value="1"/>
</dbReference>
<keyword evidence="1" id="KW-0805">Transcription regulation</keyword>
<dbReference type="InterPro" id="IPR036390">
    <property type="entry name" value="WH_DNA-bd_sf"/>
</dbReference>
<protein>
    <submittedName>
        <fullName evidence="5">DNA-binding transcriptional regulator CsiR</fullName>
    </submittedName>
</protein>
<evidence type="ECO:0000256" key="3">
    <source>
        <dbReference type="ARBA" id="ARBA00023163"/>
    </source>
</evidence>
<proteinExistence type="predicted"/>
<dbReference type="PANTHER" id="PTHR43537">
    <property type="entry name" value="TRANSCRIPTIONAL REGULATOR, GNTR FAMILY"/>
    <property type="match status" value="1"/>
</dbReference>
<dbReference type="InterPro" id="IPR008920">
    <property type="entry name" value="TF_FadR/GntR_C"/>
</dbReference>
<dbReference type="SUPFAM" id="SSF46785">
    <property type="entry name" value="Winged helix' DNA-binding domain"/>
    <property type="match status" value="1"/>
</dbReference>
<organism evidence="5 6">
    <name type="scientific">Marinobacterium rhizophilum</name>
    <dbReference type="NCBI Taxonomy" id="420402"/>
    <lineage>
        <taxon>Bacteria</taxon>
        <taxon>Pseudomonadati</taxon>
        <taxon>Pseudomonadota</taxon>
        <taxon>Gammaproteobacteria</taxon>
        <taxon>Oceanospirillales</taxon>
        <taxon>Oceanospirillaceae</taxon>
        <taxon>Marinobacterium</taxon>
    </lineage>
</organism>
<dbReference type="EMBL" id="CP073347">
    <property type="protein sequence ID" value="UTW12294.1"/>
    <property type="molecule type" value="Genomic_DNA"/>
</dbReference>
<name>A0ABY5HJJ9_9GAMM</name>
<evidence type="ECO:0000313" key="5">
    <source>
        <dbReference type="EMBL" id="UTW12294.1"/>
    </source>
</evidence>
<evidence type="ECO:0000256" key="1">
    <source>
        <dbReference type="ARBA" id="ARBA00023015"/>
    </source>
</evidence>
<dbReference type="NCBIfam" id="NF008576">
    <property type="entry name" value="PRK11534.1"/>
    <property type="match status" value="1"/>
</dbReference>
<dbReference type="GO" id="GO:0003677">
    <property type="term" value="F:DNA binding"/>
    <property type="evidence" value="ECO:0007669"/>
    <property type="project" value="UniProtKB-KW"/>
</dbReference>
<dbReference type="Pfam" id="PF07729">
    <property type="entry name" value="FCD"/>
    <property type="match status" value="1"/>
</dbReference>
<keyword evidence="2 5" id="KW-0238">DNA-binding</keyword>
<dbReference type="Proteomes" id="UP001058461">
    <property type="component" value="Chromosome"/>
</dbReference>
<evidence type="ECO:0000256" key="2">
    <source>
        <dbReference type="ARBA" id="ARBA00023125"/>
    </source>
</evidence>
<dbReference type="SMART" id="SM00345">
    <property type="entry name" value="HTH_GNTR"/>
    <property type="match status" value="1"/>
</dbReference>
<dbReference type="InterPro" id="IPR000524">
    <property type="entry name" value="Tscrpt_reg_HTH_GntR"/>
</dbReference>
<dbReference type="PANTHER" id="PTHR43537:SF20">
    <property type="entry name" value="HTH-TYPE TRANSCRIPTIONAL REPRESSOR GLAR"/>
    <property type="match status" value="1"/>
</dbReference>
<dbReference type="Pfam" id="PF00392">
    <property type="entry name" value="GntR"/>
    <property type="match status" value="1"/>
</dbReference>
<dbReference type="InterPro" id="IPR011711">
    <property type="entry name" value="GntR_C"/>
</dbReference>
<dbReference type="Gene3D" id="1.20.120.530">
    <property type="entry name" value="GntR ligand-binding domain-like"/>
    <property type="match status" value="1"/>
</dbReference>
<accession>A0ABY5HJJ9</accession>
<reference evidence="5" key="1">
    <citation type="submission" date="2021-04" db="EMBL/GenBank/DDBJ databases">
        <title>Oceanospirillales bacteria with DddD are important DMSP degraders in coastal seawater.</title>
        <authorList>
            <person name="Liu J."/>
        </authorList>
    </citation>
    <scope>NUCLEOTIDE SEQUENCE</scope>
    <source>
        <strain evidence="5">D13-1</strain>
    </source>
</reference>
<sequence>MMMEAERQNQAVIAYGLLKRDITNGLFRPGDKLLMSHLKERYQIGGGPMREALSQLVAERMVTAASQRGFRVAEMSLRELNDIYDARAHLEAMIVRLAVERGDEHWEAEVIGKAHTLASVAELHSTDEMMNLWDKRHKEFHTAIARGCGSSKLLEVRATLMDQAERYRQLWLRQTVFSTAALAKKRLEHAAIVEALLERDAQRAGTLMLDHLLTPVPIITAIVREAKLAKE</sequence>
<evidence type="ECO:0000259" key="4">
    <source>
        <dbReference type="PROSITE" id="PS50949"/>
    </source>
</evidence>
<keyword evidence="6" id="KW-1185">Reference proteome</keyword>
<evidence type="ECO:0000313" key="6">
    <source>
        <dbReference type="Proteomes" id="UP001058461"/>
    </source>
</evidence>
<dbReference type="Gene3D" id="1.10.10.10">
    <property type="entry name" value="Winged helix-like DNA-binding domain superfamily/Winged helix DNA-binding domain"/>
    <property type="match status" value="1"/>
</dbReference>
<feature type="domain" description="HTH gntR-type" evidence="4">
    <location>
        <begin position="8"/>
        <end position="75"/>
    </location>
</feature>
<keyword evidence="3" id="KW-0804">Transcription</keyword>
<dbReference type="SMART" id="SM00895">
    <property type="entry name" value="FCD"/>
    <property type="match status" value="1"/>
</dbReference>
<dbReference type="PROSITE" id="PS50949">
    <property type="entry name" value="HTH_GNTR"/>
    <property type="match status" value="1"/>
</dbReference>